<evidence type="ECO:0000313" key="2">
    <source>
        <dbReference type="EMBL" id="QTD48591.1"/>
    </source>
</evidence>
<protein>
    <submittedName>
        <fullName evidence="2">Uncharacterized protein</fullName>
    </submittedName>
</protein>
<feature type="compositionally biased region" description="Polar residues" evidence="1">
    <location>
        <begin position="85"/>
        <end position="97"/>
    </location>
</feature>
<gene>
    <name evidence="2" type="ORF">J3U87_23670</name>
</gene>
<proteinExistence type="predicted"/>
<dbReference type="EMBL" id="CP071793">
    <property type="protein sequence ID" value="QTD48591.1"/>
    <property type="molecule type" value="Genomic_DNA"/>
</dbReference>
<reference evidence="2" key="1">
    <citation type="submission" date="2021-03" db="EMBL/GenBank/DDBJ databases">
        <title>Acanthopleuribacteraceae sp. M133.</title>
        <authorList>
            <person name="Wang G."/>
        </authorList>
    </citation>
    <scope>NUCLEOTIDE SEQUENCE</scope>
    <source>
        <strain evidence="2">M133</strain>
    </source>
</reference>
<keyword evidence="3" id="KW-1185">Reference proteome</keyword>
<sequence length="97" mass="10759">MSKENKNIDNIHAKPKRRTFTTEYKLRILEEVDSADQKGQIGGNGENSFPLQVRSLVPRIKPPNSNVKTNASCAKIDGSKKSFTKPISSLTSKKNSN</sequence>
<dbReference type="Proteomes" id="UP000663929">
    <property type="component" value="Chromosome"/>
</dbReference>
<dbReference type="AlphaFoldDB" id="A0A8A4TIC9"/>
<dbReference type="KEGG" id="scor:J3U87_23670"/>
<feature type="region of interest" description="Disordered" evidence="1">
    <location>
        <begin position="78"/>
        <end position="97"/>
    </location>
</feature>
<dbReference type="RefSeq" id="WP_237378243.1">
    <property type="nucleotide sequence ID" value="NZ_CP071793.1"/>
</dbReference>
<evidence type="ECO:0000313" key="3">
    <source>
        <dbReference type="Proteomes" id="UP000663929"/>
    </source>
</evidence>
<accession>A0A8A4TIC9</accession>
<organism evidence="2 3">
    <name type="scientific">Sulfidibacter corallicola</name>
    <dbReference type="NCBI Taxonomy" id="2818388"/>
    <lineage>
        <taxon>Bacteria</taxon>
        <taxon>Pseudomonadati</taxon>
        <taxon>Acidobacteriota</taxon>
        <taxon>Holophagae</taxon>
        <taxon>Acanthopleuribacterales</taxon>
        <taxon>Acanthopleuribacteraceae</taxon>
        <taxon>Sulfidibacter</taxon>
    </lineage>
</organism>
<name>A0A8A4TIC9_SULCO</name>
<evidence type="ECO:0000256" key="1">
    <source>
        <dbReference type="SAM" id="MobiDB-lite"/>
    </source>
</evidence>